<dbReference type="EMBL" id="CP003732">
    <property type="protein sequence ID" value="AFV11053.1"/>
    <property type="molecule type" value="Genomic_DNA"/>
</dbReference>
<reference evidence="2 3" key="1">
    <citation type="journal article" date="2012" name="BMC Genomics">
        <title>Genome-guided analysis of physiological and morphological traits of the fermentative acetate oxidizer Thermacetogenium phaeum.</title>
        <authorList>
            <person name="Oehler D."/>
            <person name="Poehlein A."/>
            <person name="Leimbach A."/>
            <person name="Muller N."/>
            <person name="Daniel R."/>
            <person name="Gottschalk G."/>
            <person name="Schink B."/>
        </authorList>
    </citation>
    <scope>NUCLEOTIDE SEQUENCE [LARGE SCALE GENOMIC DNA]</scope>
    <source>
        <strain evidence="3">ATCC BAA-254 / DSM 26808 / PB</strain>
        <strain evidence="2">DSM 12270</strain>
    </source>
</reference>
<protein>
    <submittedName>
        <fullName evidence="1">Archael molybdopterin converting factor subunit 1</fullName>
    </submittedName>
    <submittedName>
        <fullName evidence="2">Molybdopterin converting factor, small subunit MoaD</fullName>
    </submittedName>
</protein>
<dbReference type="InterPro" id="IPR003749">
    <property type="entry name" value="ThiS/MoaD-like"/>
</dbReference>
<accession>K4LDX0</accession>
<dbReference type="KEGG" id="tpz:Tph_c04190"/>
<sequence length="95" mass="10540">MKVKFFALLRDITGVKETADFTATVLVELLEKLSEHYGKELTRWLFAPTDSVQEKQLSSDVIILVNGRAIEHLAGLATPLKEEDEVAIFPRLAGG</sequence>
<evidence type="ECO:0000313" key="1">
    <source>
        <dbReference type="EMBL" id="AFV10666.1"/>
    </source>
</evidence>
<dbReference type="EMBL" id="CP003732">
    <property type="protein sequence ID" value="AFV10666.1"/>
    <property type="molecule type" value="Genomic_DNA"/>
</dbReference>
<evidence type="ECO:0000313" key="2">
    <source>
        <dbReference type="EMBL" id="AFV11053.1"/>
    </source>
</evidence>
<dbReference type="InterPro" id="IPR052045">
    <property type="entry name" value="Sulfur_Carrier/Prot_Modifier"/>
</dbReference>
<keyword evidence="3" id="KW-1185">Reference proteome</keyword>
<dbReference type="STRING" id="1089553.Tph_c04190"/>
<dbReference type="SUPFAM" id="SSF54285">
    <property type="entry name" value="MoaD/ThiS"/>
    <property type="match status" value="1"/>
</dbReference>
<dbReference type="OrthoDB" id="2112016at2"/>
<dbReference type="eggNOG" id="COG1977">
    <property type="taxonomic scope" value="Bacteria"/>
</dbReference>
<dbReference type="Gene3D" id="3.10.20.30">
    <property type="match status" value="1"/>
</dbReference>
<organism evidence="2 3">
    <name type="scientific">Thermacetogenium phaeum (strain ATCC BAA-254 / DSM 26808 / PB)</name>
    <dbReference type="NCBI Taxonomy" id="1089553"/>
    <lineage>
        <taxon>Bacteria</taxon>
        <taxon>Bacillati</taxon>
        <taxon>Bacillota</taxon>
        <taxon>Clostridia</taxon>
        <taxon>Thermoanaerobacterales</taxon>
        <taxon>Thermoanaerobacteraceae</taxon>
        <taxon>Thermacetogenium</taxon>
    </lineage>
</organism>
<dbReference type="HOGENOM" id="CLU_114601_1_2_9"/>
<dbReference type="Proteomes" id="UP000000467">
    <property type="component" value="Chromosome"/>
</dbReference>
<dbReference type="KEGG" id="tpz:Tph_c08230"/>
<dbReference type="InterPro" id="IPR010038">
    <property type="entry name" value="MoaD_arc-typ"/>
</dbReference>
<name>K4LDX0_THEPS</name>
<dbReference type="InterPro" id="IPR012675">
    <property type="entry name" value="Beta-grasp_dom_sf"/>
</dbReference>
<evidence type="ECO:0000313" key="3">
    <source>
        <dbReference type="Proteomes" id="UP000000467"/>
    </source>
</evidence>
<gene>
    <name evidence="2" type="primary">moaD2</name>
    <name evidence="1" type="synonym">moaD1</name>
    <name evidence="1" type="ordered locus">Tph_c04190</name>
    <name evidence="2" type="ordered locus">Tph_c08230</name>
</gene>
<dbReference type="PANTHER" id="PTHR38031">
    <property type="entry name" value="SULFUR CARRIER PROTEIN SLR0821-RELATED"/>
    <property type="match status" value="1"/>
</dbReference>
<dbReference type="AlphaFoldDB" id="K4LDX0"/>
<dbReference type="Pfam" id="PF02597">
    <property type="entry name" value="ThiS"/>
    <property type="match status" value="1"/>
</dbReference>
<dbReference type="PANTHER" id="PTHR38031:SF1">
    <property type="entry name" value="SULFUR CARRIER PROTEIN CYSO"/>
    <property type="match status" value="1"/>
</dbReference>
<dbReference type="InterPro" id="IPR016155">
    <property type="entry name" value="Mopterin_synth/thiamin_S_b"/>
</dbReference>
<dbReference type="NCBIfam" id="TIGR01687">
    <property type="entry name" value="moaD_arch"/>
    <property type="match status" value="1"/>
</dbReference>
<proteinExistence type="predicted"/>